<evidence type="ECO:0000313" key="1">
    <source>
        <dbReference type="EMBL" id="KAF1752614.1"/>
    </source>
</evidence>
<proteinExistence type="predicted"/>
<sequence length="126" mass="14700">MNLLEKTSENLQKVIVRVRTKETLILDFEIKLFKDSMEKLRTGEQGFTRELNDSRSHKETVHKILKDYTLDLGTVLNNNSICIHHSKKKKVNLGNLEKQMEILKELRSSGMKIINQHSVIERQLVT</sequence>
<comment type="caution">
    <text evidence="1">The sequence shown here is derived from an EMBL/GenBank/DDBJ whole genome shotgun (WGS) entry which is preliminary data.</text>
</comment>
<dbReference type="RefSeq" id="XP_053581820.1">
    <property type="nucleotide sequence ID" value="XM_053732907.1"/>
</dbReference>
<dbReference type="Proteomes" id="UP000483820">
    <property type="component" value="Chromosome V"/>
</dbReference>
<protein>
    <submittedName>
        <fullName evidence="1">Uncharacterized protein</fullName>
    </submittedName>
</protein>
<dbReference type="KEGG" id="crq:GCK72_019169"/>
<reference evidence="1 2" key="1">
    <citation type="submission" date="2019-12" db="EMBL/GenBank/DDBJ databases">
        <title>Chromosome-level assembly of the Caenorhabditis remanei genome.</title>
        <authorList>
            <person name="Teterina A.A."/>
            <person name="Willis J.H."/>
            <person name="Phillips P.C."/>
        </authorList>
    </citation>
    <scope>NUCLEOTIDE SEQUENCE [LARGE SCALE GENOMIC DNA]</scope>
    <source>
        <strain evidence="1 2">PX506</strain>
        <tissue evidence="1">Whole organism</tissue>
    </source>
</reference>
<dbReference type="CTD" id="9839268"/>
<name>A0A6A5GD11_CAERE</name>
<gene>
    <name evidence="1" type="ORF">GCK72_019169</name>
</gene>
<dbReference type="GeneID" id="9839268"/>
<evidence type="ECO:0000313" key="2">
    <source>
        <dbReference type="Proteomes" id="UP000483820"/>
    </source>
</evidence>
<accession>A0A6A5GD11</accession>
<organism evidence="1 2">
    <name type="scientific">Caenorhabditis remanei</name>
    <name type="common">Caenorhabditis vulgaris</name>
    <dbReference type="NCBI Taxonomy" id="31234"/>
    <lineage>
        <taxon>Eukaryota</taxon>
        <taxon>Metazoa</taxon>
        <taxon>Ecdysozoa</taxon>
        <taxon>Nematoda</taxon>
        <taxon>Chromadorea</taxon>
        <taxon>Rhabditida</taxon>
        <taxon>Rhabditina</taxon>
        <taxon>Rhabditomorpha</taxon>
        <taxon>Rhabditoidea</taxon>
        <taxon>Rhabditidae</taxon>
        <taxon>Peloderinae</taxon>
        <taxon>Caenorhabditis</taxon>
    </lineage>
</organism>
<dbReference type="EMBL" id="WUAV01000005">
    <property type="protein sequence ID" value="KAF1752614.1"/>
    <property type="molecule type" value="Genomic_DNA"/>
</dbReference>
<dbReference type="AlphaFoldDB" id="A0A6A5GD11"/>